<sequence>DSLAVMLEEERATFLDKTKEIRSALVKLCRISNKTINSSTKLLPRWKEIVVSLNLPAKQIPRDVKTRWNSTFDLLNVAFTYKAAIVQL</sequence>
<protein>
    <recommendedName>
        <fullName evidence="8">HAT C-terminal dimerisation domain-containing protein</fullName>
    </recommendedName>
</protein>
<keyword evidence="7" id="KW-1185">Reference proteome</keyword>
<name>A0A6A4HSC4_9AGAR</name>
<keyword evidence="2" id="KW-0479">Metal-binding</keyword>
<organism evidence="6 7">
    <name type="scientific">Gymnopus androsaceus JB14</name>
    <dbReference type="NCBI Taxonomy" id="1447944"/>
    <lineage>
        <taxon>Eukaryota</taxon>
        <taxon>Fungi</taxon>
        <taxon>Dikarya</taxon>
        <taxon>Basidiomycota</taxon>
        <taxon>Agaricomycotina</taxon>
        <taxon>Agaricomycetes</taxon>
        <taxon>Agaricomycetidae</taxon>
        <taxon>Agaricales</taxon>
        <taxon>Marasmiineae</taxon>
        <taxon>Omphalotaceae</taxon>
        <taxon>Gymnopus</taxon>
    </lineage>
</organism>
<feature type="non-terminal residue" evidence="6">
    <location>
        <position position="1"/>
    </location>
</feature>
<dbReference type="SUPFAM" id="SSF53098">
    <property type="entry name" value="Ribonuclease H-like"/>
    <property type="match status" value="1"/>
</dbReference>
<evidence type="ECO:0000256" key="5">
    <source>
        <dbReference type="ARBA" id="ARBA00023242"/>
    </source>
</evidence>
<keyword evidence="3" id="KW-0863">Zinc-finger</keyword>
<feature type="non-terminal residue" evidence="6">
    <location>
        <position position="88"/>
    </location>
</feature>
<proteinExistence type="predicted"/>
<dbReference type="GO" id="GO:0005634">
    <property type="term" value="C:nucleus"/>
    <property type="evidence" value="ECO:0007669"/>
    <property type="project" value="UniProtKB-SubCell"/>
</dbReference>
<gene>
    <name evidence="6" type="ORF">BT96DRAFT_765905</name>
</gene>
<accession>A0A6A4HSC4</accession>
<dbReference type="Proteomes" id="UP000799118">
    <property type="component" value="Unassembled WGS sequence"/>
</dbReference>
<dbReference type="InterPro" id="IPR052035">
    <property type="entry name" value="ZnF_BED_domain_contain"/>
</dbReference>
<keyword evidence="5" id="KW-0539">Nucleus</keyword>
<keyword evidence="4" id="KW-0862">Zinc</keyword>
<evidence type="ECO:0000256" key="2">
    <source>
        <dbReference type="ARBA" id="ARBA00022723"/>
    </source>
</evidence>
<evidence type="ECO:0000313" key="6">
    <source>
        <dbReference type="EMBL" id="KAE9400620.1"/>
    </source>
</evidence>
<evidence type="ECO:0000313" key="7">
    <source>
        <dbReference type="Proteomes" id="UP000799118"/>
    </source>
</evidence>
<reference evidence="6" key="1">
    <citation type="journal article" date="2019" name="Environ. Microbiol.">
        <title>Fungal ecological strategies reflected in gene transcription - a case study of two litter decomposers.</title>
        <authorList>
            <person name="Barbi F."/>
            <person name="Kohler A."/>
            <person name="Barry K."/>
            <person name="Baskaran P."/>
            <person name="Daum C."/>
            <person name="Fauchery L."/>
            <person name="Ihrmark K."/>
            <person name="Kuo A."/>
            <person name="LaButti K."/>
            <person name="Lipzen A."/>
            <person name="Morin E."/>
            <person name="Grigoriev I.V."/>
            <person name="Henrissat B."/>
            <person name="Lindahl B."/>
            <person name="Martin F."/>
        </authorList>
    </citation>
    <scope>NUCLEOTIDE SEQUENCE</scope>
    <source>
        <strain evidence="6">JB14</strain>
    </source>
</reference>
<dbReference type="PANTHER" id="PTHR46481">
    <property type="entry name" value="ZINC FINGER BED DOMAIN-CONTAINING PROTEIN 4"/>
    <property type="match status" value="1"/>
</dbReference>
<dbReference type="OrthoDB" id="3252425at2759"/>
<dbReference type="GO" id="GO:0008270">
    <property type="term" value="F:zinc ion binding"/>
    <property type="evidence" value="ECO:0007669"/>
    <property type="project" value="UniProtKB-KW"/>
</dbReference>
<dbReference type="InterPro" id="IPR012337">
    <property type="entry name" value="RNaseH-like_sf"/>
</dbReference>
<evidence type="ECO:0000256" key="1">
    <source>
        <dbReference type="ARBA" id="ARBA00004123"/>
    </source>
</evidence>
<dbReference type="EMBL" id="ML769455">
    <property type="protein sequence ID" value="KAE9400620.1"/>
    <property type="molecule type" value="Genomic_DNA"/>
</dbReference>
<evidence type="ECO:0000256" key="3">
    <source>
        <dbReference type="ARBA" id="ARBA00022771"/>
    </source>
</evidence>
<dbReference type="PANTHER" id="PTHR46481:SF10">
    <property type="entry name" value="ZINC FINGER BED DOMAIN-CONTAINING PROTEIN 39"/>
    <property type="match status" value="1"/>
</dbReference>
<comment type="subcellular location">
    <subcellularLocation>
        <location evidence="1">Nucleus</location>
    </subcellularLocation>
</comment>
<evidence type="ECO:0008006" key="8">
    <source>
        <dbReference type="Google" id="ProtNLM"/>
    </source>
</evidence>
<evidence type="ECO:0000256" key="4">
    <source>
        <dbReference type="ARBA" id="ARBA00022833"/>
    </source>
</evidence>
<dbReference type="AlphaFoldDB" id="A0A6A4HSC4"/>